<feature type="compositionally biased region" description="Basic and acidic residues" evidence="2">
    <location>
        <begin position="199"/>
        <end position="219"/>
    </location>
</feature>
<comment type="caution">
    <text evidence="3">The sequence shown here is derived from an EMBL/GenBank/DDBJ whole genome shotgun (WGS) entry which is preliminary data.</text>
</comment>
<accession>X6P7B8</accession>
<dbReference type="Proteomes" id="UP000023152">
    <property type="component" value="Unassembled WGS sequence"/>
</dbReference>
<organism evidence="3 4">
    <name type="scientific">Reticulomyxa filosa</name>
    <dbReference type="NCBI Taxonomy" id="46433"/>
    <lineage>
        <taxon>Eukaryota</taxon>
        <taxon>Sar</taxon>
        <taxon>Rhizaria</taxon>
        <taxon>Retaria</taxon>
        <taxon>Foraminifera</taxon>
        <taxon>Monothalamids</taxon>
        <taxon>Reticulomyxidae</taxon>
        <taxon>Reticulomyxa</taxon>
    </lineage>
</organism>
<proteinExistence type="predicted"/>
<reference evidence="3 4" key="1">
    <citation type="journal article" date="2013" name="Curr. Biol.">
        <title>The Genome of the Foraminiferan Reticulomyxa filosa.</title>
        <authorList>
            <person name="Glockner G."/>
            <person name="Hulsmann N."/>
            <person name="Schleicher M."/>
            <person name="Noegel A.A."/>
            <person name="Eichinger L."/>
            <person name="Gallinger C."/>
            <person name="Pawlowski J."/>
            <person name="Sierra R."/>
            <person name="Euteneuer U."/>
            <person name="Pillet L."/>
            <person name="Moustafa A."/>
            <person name="Platzer M."/>
            <person name="Groth M."/>
            <person name="Szafranski K."/>
            <person name="Schliwa M."/>
        </authorList>
    </citation>
    <scope>NUCLEOTIDE SEQUENCE [LARGE SCALE GENOMIC DNA]</scope>
</reference>
<evidence type="ECO:0000256" key="1">
    <source>
        <dbReference type="SAM" id="Coils"/>
    </source>
</evidence>
<keyword evidence="1" id="KW-0175">Coiled coil</keyword>
<feature type="region of interest" description="Disordered" evidence="2">
    <location>
        <begin position="194"/>
        <end position="288"/>
    </location>
</feature>
<sequence>MSCGAKDKKIEELFRELKQTKEQNQVTETKFNNIYTKFMEEKLLKTQGSFFVRYYKLFYVLRHQNNNTLLSKDATLQGHLSTINELKQQMQFKLENEKNGGKRNLKTKQKREKLQQIFFRIKNFKQNYEHKIQQKISELQGELLRLYQEKKNESQRTAIASTTTNNSFGLRLDDSTCFFISLLVKITKHLKASAGSNKIDQKEKKSDSIETKANVEKTNQKITSKNKKQRSANAQGPLDRKDETSEKAQSKKTKQKNSKDKENSSKPHWPDSNNWNAPKNRTYSIKNKPKKHKIYLPTLRFVCTNDENNEPTNNTIVWFCLKFFYSLFEIFKG</sequence>
<feature type="compositionally biased region" description="Basic and acidic residues" evidence="2">
    <location>
        <begin position="238"/>
        <end position="249"/>
    </location>
</feature>
<feature type="compositionally biased region" description="Basic and acidic residues" evidence="2">
    <location>
        <begin position="257"/>
        <end position="269"/>
    </location>
</feature>
<gene>
    <name evidence="3" type="ORF">RFI_03568</name>
</gene>
<dbReference type="EMBL" id="ASPP01003316">
    <property type="protein sequence ID" value="ETO33532.1"/>
    <property type="molecule type" value="Genomic_DNA"/>
</dbReference>
<evidence type="ECO:0000313" key="3">
    <source>
        <dbReference type="EMBL" id="ETO33532.1"/>
    </source>
</evidence>
<feature type="compositionally biased region" description="Polar residues" evidence="2">
    <location>
        <begin position="271"/>
        <end position="285"/>
    </location>
</feature>
<feature type="coiled-coil region" evidence="1">
    <location>
        <begin position="3"/>
        <end position="30"/>
    </location>
</feature>
<evidence type="ECO:0000313" key="4">
    <source>
        <dbReference type="Proteomes" id="UP000023152"/>
    </source>
</evidence>
<dbReference type="AlphaFoldDB" id="X6P7B8"/>
<protein>
    <submittedName>
        <fullName evidence="3">Uncharacterized protein</fullName>
    </submittedName>
</protein>
<keyword evidence="4" id="KW-1185">Reference proteome</keyword>
<evidence type="ECO:0000256" key="2">
    <source>
        <dbReference type="SAM" id="MobiDB-lite"/>
    </source>
</evidence>
<name>X6P7B8_RETFI</name>